<protein>
    <submittedName>
        <fullName evidence="1">F-box domain-containing protein</fullName>
    </submittedName>
</protein>
<proteinExistence type="predicted"/>
<reference evidence="1" key="2">
    <citation type="submission" date="2015-06" db="UniProtKB">
        <authorList>
            <consortium name="EnsemblPlants"/>
        </authorList>
    </citation>
    <scope>IDENTIFICATION</scope>
    <source>
        <strain evidence="1">DM1-3 516 R44</strain>
    </source>
</reference>
<name>M1CWH6_SOLTU</name>
<reference evidence="2" key="1">
    <citation type="journal article" date="2011" name="Nature">
        <title>Genome sequence and analysis of the tuber crop potato.</title>
        <authorList>
            <consortium name="The Potato Genome Sequencing Consortium"/>
        </authorList>
    </citation>
    <scope>NUCLEOTIDE SEQUENCE [LARGE SCALE GENOMIC DNA]</scope>
    <source>
        <strain evidence="2">cv. DM1-3 516 R44</strain>
    </source>
</reference>
<evidence type="ECO:0000313" key="1">
    <source>
        <dbReference type="EnsemblPlants" id="PGSC0003DMT400076281"/>
    </source>
</evidence>
<dbReference type="InterPro" id="IPR036047">
    <property type="entry name" value="F-box-like_dom_sf"/>
</dbReference>
<keyword evidence="2" id="KW-1185">Reference proteome</keyword>
<dbReference type="Proteomes" id="UP000011115">
    <property type="component" value="Unassembled WGS sequence"/>
</dbReference>
<organism evidence="1 2">
    <name type="scientific">Solanum tuberosum</name>
    <name type="common">Potato</name>
    <dbReference type="NCBI Taxonomy" id="4113"/>
    <lineage>
        <taxon>Eukaryota</taxon>
        <taxon>Viridiplantae</taxon>
        <taxon>Streptophyta</taxon>
        <taxon>Embryophyta</taxon>
        <taxon>Tracheophyta</taxon>
        <taxon>Spermatophyta</taxon>
        <taxon>Magnoliopsida</taxon>
        <taxon>eudicotyledons</taxon>
        <taxon>Gunneridae</taxon>
        <taxon>Pentapetalae</taxon>
        <taxon>asterids</taxon>
        <taxon>lamiids</taxon>
        <taxon>Solanales</taxon>
        <taxon>Solanaceae</taxon>
        <taxon>Solanoideae</taxon>
        <taxon>Solaneae</taxon>
        <taxon>Solanum</taxon>
    </lineage>
</organism>
<sequence length="63" mass="7302">MESEHFTSLTPGLIIEILSRLPVKSLLQYRCFLRRLSIPKAIHIYREQNKLADSLLPLKEAPL</sequence>
<dbReference type="HOGENOM" id="CLU_2890297_0_0_1"/>
<dbReference type="SUPFAM" id="SSF81383">
    <property type="entry name" value="F-box domain"/>
    <property type="match status" value="1"/>
</dbReference>
<dbReference type="Gramene" id="PGSC0003DMT400076281">
    <property type="protein sequence ID" value="PGSC0003DMT400076281"/>
    <property type="gene ID" value="PGSC0003DMG400029656"/>
</dbReference>
<dbReference type="AlphaFoldDB" id="M1CWH6"/>
<evidence type="ECO:0000313" key="2">
    <source>
        <dbReference type="Proteomes" id="UP000011115"/>
    </source>
</evidence>
<accession>M1CWH6</accession>
<dbReference type="EnsemblPlants" id="PGSC0003DMT400076281">
    <property type="protein sequence ID" value="PGSC0003DMT400076281"/>
    <property type="gene ID" value="PGSC0003DMG400029656"/>
</dbReference>